<protein>
    <recommendedName>
        <fullName evidence="6">TF-B3 domain-containing protein</fullName>
    </recommendedName>
</protein>
<dbReference type="SMART" id="SM01019">
    <property type="entry name" value="B3"/>
    <property type="match status" value="2"/>
</dbReference>
<evidence type="ECO:0000256" key="3">
    <source>
        <dbReference type="ARBA" id="ARBA00023125"/>
    </source>
</evidence>
<keyword evidence="4" id="KW-0804">Transcription</keyword>
<dbReference type="EMBL" id="JAXUIC010000012">
    <property type="protein sequence ID" value="KAK4558554.1"/>
    <property type="molecule type" value="Genomic_DNA"/>
</dbReference>
<dbReference type="InterPro" id="IPR003340">
    <property type="entry name" value="B3_DNA-bd"/>
</dbReference>
<dbReference type="GO" id="GO:0003677">
    <property type="term" value="F:DNA binding"/>
    <property type="evidence" value="ECO:0007669"/>
    <property type="project" value="UniProtKB-KW"/>
</dbReference>
<comment type="caution">
    <text evidence="7">The sequence shown here is derived from an EMBL/GenBank/DDBJ whole genome shotgun (WGS) entry which is preliminary data.</text>
</comment>
<dbReference type="InterPro" id="IPR015300">
    <property type="entry name" value="DNA-bd_pseudobarrel_sf"/>
</dbReference>
<dbReference type="GO" id="GO:0005634">
    <property type="term" value="C:nucleus"/>
    <property type="evidence" value="ECO:0007669"/>
    <property type="project" value="UniProtKB-SubCell"/>
</dbReference>
<dbReference type="AlphaFoldDB" id="A0AAN7I7W3"/>
<gene>
    <name evidence="7" type="ORF">RGQ29_008044</name>
</gene>
<accession>A0AAN7I7W3</accession>
<dbReference type="InterPro" id="IPR050655">
    <property type="entry name" value="Plant_B3_domain"/>
</dbReference>
<name>A0AAN7I7W3_QUERU</name>
<dbReference type="PROSITE" id="PS50863">
    <property type="entry name" value="B3"/>
    <property type="match status" value="2"/>
</dbReference>
<evidence type="ECO:0000313" key="7">
    <source>
        <dbReference type="EMBL" id="KAK4558554.1"/>
    </source>
</evidence>
<dbReference type="Proteomes" id="UP001324115">
    <property type="component" value="Unassembled WGS sequence"/>
</dbReference>
<sequence>MDSSEIHCAQHGLLSVHRTRFPNNRVMCIEYRSGHYLVLKHTKQQLFNFSAKILGVWRTRTMASQWRRDNDDGPADWSPHFFKIILSKAVQEGKLRIPDKFVQKFGVDLSNMAFLTIPNGRKWKVKLTQHARGVWFQNGWSEFASSHGVAMGHLLVFKYEGNSHFHVLIFDATATEIDYTLDDELQVHRIEDDESDDSSVEIIKHFYRGEGSGSAHPKKDGGVAENIVIANAFKSENPLFTVIIRPSYVNGKDRASLPQDIINYLPREGFTKDYNKASILPMKLQIVDRLWPVKLYIYERSGGSSCVVSTGWSAFVRENSLRVGDACVFELIMRDSVVFNVHIFKCQD</sequence>
<keyword evidence="8" id="KW-1185">Reference proteome</keyword>
<dbReference type="Pfam" id="PF02362">
    <property type="entry name" value="B3"/>
    <property type="match status" value="2"/>
</dbReference>
<keyword evidence="5" id="KW-0539">Nucleus</keyword>
<evidence type="ECO:0000256" key="1">
    <source>
        <dbReference type="ARBA" id="ARBA00004123"/>
    </source>
</evidence>
<keyword evidence="3" id="KW-0238">DNA-binding</keyword>
<evidence type="ECO:0000256" key="4">
    <source>
        <dbReference type="ARBA" id="ARBA00023163"/>
    </source>
</evidence>
<dbReference type="PANTHER" id="PTHR31920:SF37">
    <property type="entry name" value="B3 DOMAIN-CONTAINING TRANSCRIPTION FACTOR VRN1"/>
    <property type="match status" value="1"/>
</dbReference>
<feature type="domain" description="TF-B3" evidence="6">
    <location>
        <begin position="80"/>
        <end position="173"/>
    </location>
</feature>
<evidence type="ECO:0000313" key="8">
    <source>
        <dbReference type="Proteomes" id="UP001324115"/>
    </source>
</evidence>
<proteinExistence type="predicted"/>
<dbReference type="CDD" id="cd10017">
    <property type="entry name" value="B3_DNA"/>
    <property type="match status" value="2"/>
</dbReference>
<feature type="domain" description="TF-B3" evidence="6">
    <location>
        <begin position="240"/>
        <end position="347"/>
    </location>
</feature>
<evidence type="ECO:0000256" key="5">
    <source>
        <dbReference type="ARBA" id="ARBA00023242"/>
    </source>
</evidence>
<reference evidence="7 8" key="1">
    <citation type="journal article" date="2023" name="G3 (Bethesda)">
        <title>A haplotype-resolved chromosome-scale genome for Quercus rubra L. provides insights into the genetics of adaptive traits for red oak species.</title>
        <authorList>
            <person name="Kapoor B."/>
            <person name="Jenkins J."/>
            <person name="Schmutz J."/>
            <person name="Zhebentyayeva T."/>
            <person name="Kuelheim C."/>
            <person name="Coggeshall M."/>
            <person name="Heim C."/>
            <person name="Lasky J.R."/>
            <person name="Leites L."/>
            <person name="Islam-Faridi N."/>
            <person name="Romero-Severson J."/>
            <person name="DeLeo V.L."/>
            <person name="Lucas S.M."/>
            <person name="Lazic D."/>
            <person name="Gailing O."/>
            <person name="Carlson J."/>
            <person name="Staton M."/>
        </authorList>
    </citation>
    <scope>NUCLEOTIDE SEQUENCE [LARGE SCALE GENOMIC DNA]</scope>
    <source>
        <strain evidence="7">Pseudo-F2</strain>
    </source>
</reference>
<evidence type="ECO:0000259" key="6">
    <source>
        <dbReference type="PROSITE" id="PS50863"/>
    </source>
</evidence>
<keyword evidence="2" id="KW-0805">Transcription regulation</keyword>
<dbReference type="SUPFAM" id="SSF101936">
    <property type="entry name" value="DNA-binding pseudobarrel domain"/>
    <property type="match status" value="2"/>
</dbReference>
<organism evidence="7 8">
    <name type="scientific">Quercus rubra</name>
    <name type="common">Northern red oak</name>
    <name type="synonym">Quercus borealis</name>
    <dbReference type="NCBI Taxonomy" id="3512"/>
    <lineage>
        <taxon>Eukaryota</taxon>
        <taxon>Viridiplantae</taxon>
        <taxon>Streptophyta</taxon>
        <taxon>Embryophyta</taxon>
        <taxon>Tracheophyta</taxon>
        <taxon>Spermatophyta</taxon>
        <taxon>Magnoliopsida</taxon>
        <taxon>eudicotyledons</taxon>
        <taxon>Gunneridae</taxon>
        <taxon>Pentapetalae</taxon>
        <taxon>rosids</taxon>
        <taxon>fabids</taxon>
        <taxon>Fagales</taxon>
        <taxon>Fagaceae</taxon>
        <taxon>Quercus</taxon>
    </lineage>
</organism>
<dbReference type="PANTHER" id="PTHR31920">
    <property type="entry name" value="B3 DOMAIN-CONTAINING"/>
    <property type="match status" value="1"/>
</dbReference>
<comment type="subcellular location">
    <subcellularLocation>
        <location evidence="1">Nucleus</location>
    </subcellularLocation>
</comment>
<evidence type="ECO:0000256" key="2">
    <source>
        <dbReference type="ARBA" id="ARBA00023015"/>
    </source>
</evidence>
<dbReference type="Gene3D" id="2.40.330.10">
    <property type="entry name" value="DNA-binding pseudobarrel domain"/>
    <property type="match status" value="2"/>
</dbReference>